<dbReference type="InterPro" id="IPR036282">
    <property type="entry name" value="Glutathione-S-Trfase_C_sf"/>
</dbReference>
<dbReference type="EMBL" id="KN837216">
    <property type="protein sequence ID" value="KIJ33223.1"/>
    <property type="molecule type" value="Genomic_DNA"/>
</dbReference>
<dbReference type="InterPro" id="IPR040079">
    <property type="entry name" value="Glutathione_S-Trfase"/>
</dbReference>
<dbReference type="SUPFAM" id="SSF52833">
    <property type="entry name" value="Thioredoxin-like"/>
    <property type="match status" value="1"/>
</dbReference>
<gene>
    <name evidence="3" type="ORF">M422DRAFT_783236</name>
</gene>
<dbReference type="PROSITE" id="PS50405">
    <property type="entry name" value="GST_CTER"/>
    <property type="match status" value="1"/>
</dbReference>
<dbReference type="InterPro" id="IPR050983">
    <property type="entry name" value="GST_Omega/HSP26"/>
</dbReference>
<evidence type="ECO:0000313" key="3">
    <source>
        <dbReference type="EMBL" id="KIJ33223.1"/>
    </source>
</evidence>
<feature type="domain" description="GST N-terminal" evidence="1">
    <location>
        <begin position="29"/>
        <end position="111"/>
    </location>
</feature>
<dbReference type="Gene3D" id="3.40.30.10">
    <property type="entry name" value="Glutaredoxin"/>
    <property type="match status" value="1"/>
</dbReference>
<dbReference type="CDD" id="cd00570">
    <property type="entry name" value="GST_N_family"/>
    <property type="match status" value="1"/>
</dbReference>
<dbReference type="PANTHER" id="PTHR43968">
    <property type="match status" value="1"/>
</dbReference>
<dbReference type="InterPro" id="IPR010987">
    <property type="entry name" value="Glutathione-S-Trfase_C-like"/>
</dbReference>
<dbReference type="GO" id="GO:0005737">
    <property type="term" value="C:cytoplasm"/>
    <property type="evidence" value="ECO:0007669"/>
    <property type="project" value="TreeGrafter"/>
</dbReference>
<dbReference type="SFLD" id="SFLDS00019">
    <property type="entry name" value="Glutathione_Transferase_(cytos"/>
    <property type="match status" value="1"/>
</dbReference>
<feature type="domain" description="GST C-terminal" evidence="2">
    <location>
        <begin position="124"/>
        <end position="270"/>
    </location>
</feature>
<dbReference type="Gene3D" id="1.20.1050.10">
    <property type="match status" value="1"/>
</dbReference>
<keyword evidence="4" id="KW-1185">Reference proteome</keyword>
<dbReference type="SFLD" id="SFLDG00358">
    <property type="entry name" value="Main_(cytGST)"/>
    <property type="match status" value="1"/>
</dbReference>
<dbReference type="Pfam" id="PF13409">
    <property type="entry name" value="GST_N_2"/>
    <property type="match status" value="1"/>
</dbReference>
<dbReference type="InterPro" id="IPR004045">
    <property type="entry name" value="Glutathione_S-Trfase_N"/>
</dbReference>
<evidence type="ECO:0000259" key="1">
    <source>
        <dbReference type="PROSITE" id="PS50404"/>
    </source>
</evidence>
<protein>
    <submittedName>
        <fullName evidence="3">Unplaced genomic scaffold SPHSTscaffold_141, whole genome shotgun sequence</fullName>
    </submittedName>
</protein>
<sequence>MSTKDTGKTHHTTATGVAVETVKAHAGPADITLFGGCFCPFVQRVWIALEYLKIPYQVNEVDPYKKPADLLEVSPKGLVPALKLNNYNPPRALNESTVILDYLEELSLQKYVEADRHLLPELSDIYARAQARLQAHHINNSLIPAFYRYLQAQEPEKQIQHGKEFQDAIEKLVGMFEDCEKKGLRGGLWSTRGEKSGELGWADVMAAPWLFRATNVLAHYRGFVLPPSTKFKAYLDRLLSHPNVKSTCSTLELYLDSYERYAVNRPNTSQVADAINAGRALP</sequence>
<dbReference type="HOGENOM" id="CLU_011226_9_1_1"/>
<name>A0A0C9TSG4_SPHS4</name>
<dbReference type="AlphaFoldDB" id="A0A0C9TSG4"/>
<evidence type="ECO:0000259" key="2">
    <source>
        <dbReference type="PROSITE" id="PS50405"/>
    </source>
</evidence>
<organism evidence="3 4">
    <name type="scientific">Sphaerobolus stellatus (strain SS14)</name>
    <dbReference type="NCBI Taxonomy" id="990650"/>
    <lineage>
        <taxon>Eukaryota</taxon>
        <taxon>Fungi</taxon>
        <taxon>Dikarya</taxon>
        <taxon>Basidiomycota</taxon>
        <taxon>Agaricomycotina</taxon>
        <taxon>Agaricomycetes</taxon>
        <taxon>Phallomycetidae</taxon>
        <taxon>Geastrales</taxon>
        <taxon>Sphaerobolaceae</taxon>
        <taxon>Sphaerobolus</taxon>
    </lineage>
</organism>
<dbReference type="PROSITE" id="PS50404">
    <property type="entry name" value="GST_NTER"/>
    <property type="match status" value="1"/>
</dbReference>
<dbReference type="OrthoDB" id="4951845at2759"/>
<dbReference type="PANTHER" id="PTHR43968:SF6">
    <property type="entry name" value="GLUTATHIONE S-TRANSFERASE OMEGA"/>
    <property type="match status" value="1"/>
</dbReference>
<proteinExistence type="predicted"/>
<reference evidence="3 4" key="1">
    <citation type="submission" date="2014-06" db="EMBL/GenBank/DDBJ databases">
        <title>Evolutionary Origins and Diversification of the Mycorrhizal Mutualists.</title>
        <authorList>
            <consortium name="DOE Joint Genome Institute"/>
            <consortium name="Mycorrhizal Genomics Consortium"/>
            <person name="Kohler A."/>
            <person name="Kuo A."/>
            <person name="Nagy L.G."/>
            <person name="Floudas D."/>
            <person name="Copeland A."/>
            <person name="Barry K.W."/>
            <person name="Cichocki N."/>
            <person name="Veneault-Fourrey C."/>
            <person name="LaButti K."/>
            <person name="Lindquist E.A."/>
            <person name="Lipzen A."/>
            <person name="Lundell T."/>
            <person name="Morin E."/>
            <person name="Murat C."/>
            <person name="Riley R."/>
            <person name="Ohm R."/>
            <person name="Sun H."/>
            <person name="Tunlid A."/>
            <person name="Henrissat B."/>
            <person name="Grigoriev I.V."/>
            <person name="Hibbett D.S."/>
            <person name="Martin F."/>
        </authorList>
    </citation>
    <scope>NUCLEOTIDE SEQUENCE [LARGE SCALE GENOMIC DNA]</scope>
    <source>
        <strain evidence="3 4">SS14</strain>
    </source>
</reference>
<accession>A0A0C9TSG4</accession>
<evidence type="ECO:0000313" key="4">
    <source>
        <dbReference type="Proteomes" id="UP000054279"/>
    </source>
</evidence>
<dbReference type="InterPro" id="IPR036249">
    <property type="entry name" value="Thioredoxin-like_sf"/>
</dbReference>
<dbReference type="Proteomes" id="UP000054279">
    <property type="component" value="Unassembled WGS sequence"/>
</dbReference>
<dbReference type="SUPFAM" id="SSF47616">
    <property type="entry name" value="GST C-terminal domain-like"/>
    <property type="match status" value="1"/>
</dbReference>
<dbReference type="CDD" id="cd00299">
    <property type="entry name" value="GST_C_family"/>
    <property type="match status" value="1"/>
</dbReference>